<organism evidence="2 3">
    <name type="scientific">Novipirellula herctigrandis</name>
    <dbReference type="NCBI Taxonomy" id="2527986"/>
    <lineage>
        <taxon>Bacteria</taxon>
        <taxon>Pseudomonadati</taxon>
        <taxon>Planctomycetota</taxon>
        <taxon>Planctomycetia</taxon>
        <taxon>Pirellulales</taxon>
        <taxon>Pirellulaceae</taxon>
        <taxon>Novipirellula</taxon>
    </lineage>
</organism>
<dbReference type="OrthoDB" id="267674at2"/>
<reference evidence="2 3" key="1">
    <citation type="submission" date="2019-02" db="EMBL/GenBank/DDBJ databases">
        <title>Deep-cultivation of Planctomycetes and their phenomic and genomic characterization uncovers novel biology.</title>
        <authorList>
            <person name="Wiegand S."/>
            <person name="Jogler M."/>
            <person name="Boedeker C."/>
            <person name="Pinto D."/>
            <person name="Vollmers J."/>
            <person name="Rivas-Marin E."/>
            <person name="Kohn T."/>
            <person name="Peeters S.H."/>
            <person name="Heuer A."/>
            <person name="Rast P."/>
            <person name="Oberbeckmann S."/>
            <person name="Bunk B."/>
            <person name="Jeske O."/>
            <person name="Meyerdierks A."/>
            <person name="Storesund J.E."/>
            <person name="Kallscheuer N."/>
            <person name="Luecker S."/>
            <person name="Lage O.M."/>
            <person name="Pohl T."/>
            <person name="Merkel B.J."/>
            <person name="Hornburger P."/>
            <person name="Mueller R.-W."/>
            <person name="Bruemmer F."/>
            <person name="Labrenz M."/>
            <person name="Spormann A.M."/>
            <person name="Op Den Camp H."/>
            <person name="Overmann J."/>
            <person name="Amann R."/>
            <person name="Jetten M.S.M."/>
            <person name="Mascher T."/>
            <person name="Medema M.H."/>
            <person name="Devos D.P."/>
            <person name="Kaster A.-K."/>
            <person name="Ovreas L."/>
            <person name="Rohde M."/>
            <person name="Galperin M.Y."/>
            <person name="Jogler C."/>
        </authorList>
    </citation>
    <scope>NUCLEOTIDE SEQUENCE [LARGE SCALE GENOMIC DNA]</scope>
    <source>
        <strain evidence="2 3">CA13</strain>
    </source>
</reference>
<protein>
    <recommendedName>
        <fullName evidence="4">GspL periplasmic domain protein</fullName>
    </recommendedName>
</protein>
<accession>A0A5C5Z6Z1</accession>
<gene>
    <name evidence="2" type="ORF">CA13_40340</name>
</gene>
<evidence type="ECO:0000313" key="2">
    <source>
        <dbReference type="EMBL" id="TWT82571.1"/>
    </source>
</evidence>
<feature type="compositionally biased region" description="Polar residues" evidence="1">
    <location>
        <begin position="421"/>
        <end position="447"/>
    </location>
</feature>
<name>A0A5C5Z6Z1_9BACT</name>
<proteinExistence type="predicted"/>
<evidence type="ECO:0000313" key="3">
    <source>
        <dbReference type="Proteomes" id="UP000315010"/>
    </source>
</evidence>
<dbReference type="EMBL" id="SJPJ01000001">
    <property type="protein sequence ID" value="TWT82571.1"/>
    <property type="molecule type" value="Genomic_DNA"/>
</dbReference>
<dbReference type="AlphaFoldDB" id="A0A5C5Z6Z1"/>
<keyword evidence="3" id="KW-1185">Reference proteome</keyword>
<dbReference type="SUPFAM" id="SSF53067">
    <property type="entry name" value="Actin-like ATPase domain"/>
    <property type="match status" value="1"/>
</dbReference>
<dbReference type="RefSeq" id="WP_146399146.1">
    <property type="nucleotide sequence ID" value="NZ_SJPJ01000001.1"/>
</dbReference>
<evidence type="ECO:0008006" key="4">
    <source>
        <dbReference type="Google" id="ProtNLM"/>
    </source>
</evidence>
<dbReference type="Gene3D" id="3.30.420.380">
    <property type="match status" value="1"/>
</dbReference>
<evidence type="ECO:0000256" key="1">
    <source>
        <dbReference type="SAM" id="MobiDB-lite"/>
    </source>
</evidence>
<feature type="region of interest" description="Disordered" evidence="1">
    <location>
        <begin position="417"/>
        <end position="454"/>
    </location>
</feature>
<sequence>MIIRWSPQGSLLQSIAQPDVTELVKFDCEQGADSIDSIERFTNAVDAFVSQHSINRKQLVVCTGSEITYLVRIARGALDAEPTHDSIRFAIEAVLPLDAEAVEVDFLPRGGTLICAAVETTPLRSFLDALEHRGLEVHHIVPESLLVYQHLIAAQKIPATVQLIRKTQGPGNWLEFLTIANSVPVAWGKCSTNNQAFSQELQMQTELLDIEAPRLWIQSDDAIDKDGESSAVNAVEVERIQVDWNGSLAAASQSLLSHQRQAWFDLRRGTLAEHDPLRAIRSSVRAFVIMFFSAVLVSCAALCWKASQYASRGNGASETIAAVFQETFPNQRASGAVVKRMKSEHIKALGQRTTSGGVEEPIDAIDVLVPLADAFPPDLAMAVRSIRINDGDFVLDLDLGSHEQAGTVSRALEAAGFHTEPPSSVRGSRGRIQTSLRGTFSPSTAPTTEPADGR</sequence>
<dbReference type="InterPro" id="IPR043129">
    <property type="entry name" value="ATPase_NBD"/>
</dbReference>
<dbReference type="Proteomes" id="UP000315010">
    <property type="component" value="Unassembled WGS sequence"/>
</dbReference>
<comment type="caution">
    <text evidence="2">The sequence shown here is derived from an EMBL/GenBank/DDBJ whole genome shotgun (WGS) entry which is preliminary data.</text>
</comment>